<feature type="domain" description="Schlafen AlbA-2" evidence="1">
    <location>
        <begin position="14"/>
        <end position="130"/>
    </location>
</feature>
<organism evidence="2 3">
    <name type="scientific">Algoriphagus halophytocola</name>
    <dbReference type="NCBI Taxonomy" id="2991499"/>
    <lineage>
        <taxon>Bacteria</taxon>
        <taxon>Pseudomonadati</taxon>
        <taxon>Bacteroidota</taxon>
        <taxon>Cytophagia</taxon>
        <taxon>Cytophagales</taxon>
        <taxon>Cyclobacteriaceae</taxon>
        <taxon>Algoriphagus</taxon>
    </lineage>
</organism>
<dbReference type="Gene3D" id="3.30.565.60">
    <property type="match status" value="1"/>
</dbReference>
<dbReference type="Pfam" id="PF04326">
    <property type="entry name" value="SLFN_AlbA_2"/>
    <property type="match status" value="1"/>
</dbReference>
<proteinExistence type="predicted"/>
<evidence type="ECO:0000313" key="2">
    <source>
        <dbReference type="EMBL" id="UZD21154.1"/>
    </source>
</evidence>
<dbReference type="RefSeq" id="WP_264807608.1">
    <property type="nucleotide sequence ID" value="NZ_CP110226.1"/>
</dbReference>
<dbReference type="InterPro" id="IPR038475">
    <property type="entry name" value="RecG_C_sf"/>
</dbReference>
<dbReference type="Pfam" id="PF13749">
    <property type="entry name" value="HATPase_c_4"/>
    <property type="match status" value="1"/>
</dbReference>
<evidence type="ECO:0000313" key="3">
    <source>
        <dbReference type="Proteomes" id="UP001163156"/>
    </source>
</evidence>
<name>A0ABY6MCV5_9BACT</name>
<dbReference type="Gene3D" id="3.30.950.30">
    <property type="entry name" value="Schlafen, AAA domain"/>
    <property type="match status" value="1"/>
</dbReference>
<accession>A0ABY6MCV5</accession>
<gene>
    <name evidence="2" type="ORF">OM944_10760</name>
</gene>
<sequence length="550" mass="63133">MESLLQQFLSQETETEILEFKEAKTQYDKDKLGKYFSALSNEANLKNRPNAWFILGVNDKKQVVGTEISDKQINEYKKEVSDHTSPNMTFREIHRVEIEGKKVLLCEIPSAAKGIPVSWKRQYYGRDGESLGILSLDEIDRIREQSNSFDWSAQIINGATLNDLSPEAIAVAKQKFAEKNTHIHQEVLKWDTRTFLNKAKITIQGKITNAAILLLGKPESEHFISPATAKISWILKDKDGLEKDYQHFTCPLILSVQSVFSKIRNLNYRYLQEGSIFPEEVSQFDPYIIREALNNCVAHQDYTLGGKINVVEREDGVLTFSNSGSFIPGTVEKVIDSDAPETKYRNPFLANAMVDLKMIDTIGSGIRKMFIIQKSKFFPLPDYDFSDNKVSVKITGKVMDINYARKLAQMPELSLHDIMLLDKVSKGKKLTNLDIQLLKKRGLIEGRKPNFHISAIVARRSNQKADYIKLKGIDDQYAMELIREYLNKFKTASRGEFEEFLLEKLGDRFSEDQKKHKIKNLLQKMKKQGEIRLNKDRKWEHDPGYEYGGV</sequence>
<dbReference type="InterPro" id="IPR007421">
    <property type="entry name" value="Schlafen_AlbA_2_dom"/>
</dbReference>
<dbReference type="PANTHER" id="PTHR30595:SF6">
    <property type="entry name" value="SCHLAFEN ALBA-2 DOMAIN-CONTAINING PROTEIN"/>
    <property type="match status" value="1"/>
</dbReference>
<keyword evidence="3" id="KW-1185">Reference proteome</keyword>
<dbReference type="PANTHER" id="PTHR30595">
    <property type="entry name" value="GLPR-RELATED TRANSCRIPTIONAL REPRESSOR"/>
    <property type="match status" value="1"/>
</dbReference>
<reference evidence="2" key="1">
    <citation type="submission" date="2022-10" db="EMBL/GenBank/DDBJ databases">
        <title>Algoriphagus sp. a novel bacteria isolate from halophytes salicornia europaea.</title>
        <authorList>
            <person name="Peng Y."/>
            <person name="Jiang L."/>
            <person name="Lee J."/>
        </authorList>
    </citation>
    <scope>NUCLEOTIDE SEQUENCE</scope>
    <source>
        <strain evidence="2">TR-M5</strain>
    </source>
</reference>
<protein>
    <submittedName>
        <fullName evidence="2">DNA binding domain-containing protein</fullName>
    </submittedName>
</protein>
<dbReference type="InterPro" id="IPR038461">
    <property type="entry name" value="Schlafen_AlbA_2_dom_sf"/>
</dbReference>
<dbReference type="Proteomes" id="UP001163156">
    <property type="component" value="Chromosome"/>
</dbReference>
<dbReference type="EMBL" id="CP110226">
    <property type="protein sequence ID" value="UZD21154.1"/>
    <property type="molecule type" value="Genomic_DNA"/>
</dbReference>
<evidence type="ECO:0000259" key="1">
    <source>
        <dbReference type="Pfam" id="PF04326"/>
    </source>
</evidence>